<proteinExistence type="predicted"/>
<sequence length="70" mass="7139">PLGSSGAAEAADESEAEQLPSASRAAAPAPGNAASAAEPQQRRRSSRESSSDVLHAPGGRNGRQTAHYQR</sequence>
<gene>
    <name evidence="2" type="ORF">C5U48_09110</name>
</gene>
<feature type="non-terminal residue" evidence="2">
    <location>
        <position position="1"/>
    </location>
</feature>
<name>A0A9X7IP62_9MYCO</name>
<protein>
    <submittedName>
        <fullName evidence="2">Uncharacterized protein</fullName>
    </submittedName>
</protein>
<accession>A0A9X7IP62</accession>
<keyword evidence="3" id="KW-1185">Reference proteome</keyword>
<dbReference type="AlphaFoldDB" id="A0A9X7IP62"/>
<evidence type="ECO:0000313" key="3">
    <source>
        <dbReference type="Proteomes" id="UP000237911"/>
    </source>
</evidence>
<evidence type="ECO:0000313" key="2">
    <source>
        <dbReference type="EMBL" id="PQM52544.1"/>
    </source>
</evidence>
<dbReference type="Proteomes" id="UP000237911">
    <property type="component" value="Unassembled WGS sequence"/>
</dbReference>
<reference evidence="2 3" key="1">
    <citation type="submission" date="2018-02" db="EMBL/GenBank/DDBJ databases">
        <title>Draft genome sequence of Mycobacterium virginiense isolated from mud of a swine farm in Japan.</title>
        <authorList>
            <person name="Ohya K."/>
        </authorList>
    </citation>
    <scope>NUCLEOTIDE SEQUENCE [LARGE SCALE GENOMIC DNA]</scope>
    <source>
        <strain evidence="2 3">GF75</strain>
    </source>
</reference>
<feature type="region of interest" description="Disordered" evidence="1">
    <location>
        <begin position="1"/>
        <end position="70"/>
    </location>
</feature>
<organism evidence="2 3">
    <name type="scientific">Mycolicibacter virginiensis</name>
    <dbReference type="NCBI Taxonomy" id="1795032"/>
    <lineage>
        <taxon>Bacteria</taxon>
        <taxon>Bacillati</taxon>
        <taxon>Actinomycetota</taxon>
        <taxon>Actinomycetes</taxon>
        <taxon>Mycobacteriales</taxon>
        <taxon>Mycobacteriaceae</taxon>
        <taxon>Mycolicibacter</taxon>
    </lineage>
</organism>
<dbReference type="EMBL" id="PUEV01000045">
    <property type="protein sequence ID" value="PQM52544.1"/>
    <property type="molecule type" value="Genomic_DNA"/>
</dbReference>
<evidence type="ECO:0000256" key="1">
    <source>
        <dbReference type="SAM" id="MobiDB-lite"/>
    </source>
</evidence>
<feature type="compositionally biased region" description="Low complexity" evidence="1">
    <location>
        <begin position="20"/>
        <end position="39"/>
    </location>
</feature>
<comment type="caution">
    <text evidence="2">The sequence shown here is derived from an EMBL/GenBank/DDBJ whole genome shotgun (WGS) entry which is preliminary data.</text>
</comment>